<evidence type="ECO:0000313" key="3">
    <source>
        <dbReference type="Proteomes" id="UP000677305"/>
    </source>
</evidence>
<dbReference type="AlphaFoldDB" id="A0A8J8M841"/>
<dbReference type="Pfam" id="PF09605">
    <property type="entry name" value="Trep_Strep"/>
    <property type="match status" value="1"/>
</dbReference>
<feature type="transmembrane region" description="Helical" evidence="1">
    <location>
        <begin position="72"/>
        <end position="90"/>
    </location>
</feature>
<sequence>MSNLSTVSKQKLSIKDLVVTGIFSALFFVMTMIGGIFFAPNPVLTFLLPPAVALLTGPVYLLLIAKVPKHGPILILGILMGLLMFVTGMYWLWSVAYIVLAIVAELISGAGKFNNMKLNIIGFMIFSLNPIGSYMMLWINQNKYIDYLVGKGTEQSYMNTMVETAKDWMLPAMIIGTLLLAFISALLGKRLLKKQFEKAGIVA</sequence>
<accession>A0A8J8M841</accession>
<dbReference type="NCBIfam" id="TIGR02185">
    <property type="entry name" value="Trep_Strep"/>
    <property type="match status" value="1"/>
</dbReference>
<evidence type="ECO:0000313" key="2">
    <source>
        <dbReference type="EMBL" id="QUH28019.1"/>
    </source>
</evidence>
<dbReference type="InterPro" id="IPR011733">
    <property type="entry name" value="CHP02185_IM"/>
</dbReference>
<feature type="transmembrane region" description="Helical" evidence="1">
    <location>
        <begin position="44"/>
        <end position="65"/>
    </location>
</feature>
<keyword evidence="3" id="KW-1185">Reference proteome</keyword>
<gene>
    <name evidence="2" type="ORF">HYG85_03450</name>
</gene>
<keyword evidence="1" id="KW-0812">Transmembrane</keyword>
<dbReference type="Proteomes" id="UP000677305">
    <property type="component" value="Chromosome"/>
</dbReference>
<evidence type="ECO:0000256" key="1">
    <source>
        <dbReference type="SAM" id="Phobius"/>
    </source>
</evidence>
<feature type="transmembrane region" description="Helical" evidence="1">
    <location>
        <begin position="120"/>
        <end position="139"/>
    </location>
</feature>
<name>A0A8J8M841_9FIRM</name>
<feature type="transmembrane region" description="Helical" evidence="1">
    <location>
        <begin position="96"/>
        <end position="113"/>
    </location>
</feature>
<keyword evidence="1" id="KW-0472">Membrane</keyword>
<proteinExistence type="predicted"/>
<feature type="transmembrane region" description="Helical" evidence="1">
    <location>
        <begin position="17"/>
        <end position="38"/>
    </location>
</feature>
<reference evidence="2 3" key="1">
    <citation type="submission" date="2020-07" db="EMBL/GenBank/DDBJ databases">
        <title>Vallitalea guaymasensis genome.</title>
        <authorList>
            <person name="Postec A."/>
        </authorList>
    </citation>
    <scope>NUCLEOTIDE SEQUENCE [LARGE SCALE GENOMIC DNA]</scope>
    <source>
        <strain evidence="2 3">Ra1766G1</strain>
    </source>
</reference>
<organism evidence="2 3">
    <name type="scientific">Vallitalea guaymasensis</name>
    <dbReference type="NCBI Taxonomy" id="1185412"/>
    <lineage>
        <taxon>Bacteria</taxon>
        <taxon>Bacillati</taxon>
        <taxon>Bacillota</taxon>
        <taxon>Clostridia</taxon>
        <taxon>Lachnospirales</taxon>
        <taxon>Vallitaleaceae</taxon>
        <taxon>Vallitalea</taxon>
    </lineage>
</organism>
<keyword evidence="1" id="KW-1133">Transmembrane helix</keyword>
<dbReference type="KEGG" id="vgu:HYG85_03450"/>
<dbReference type="RefSeq" id="WP_212692296.1">
    <property type="nucleotide sequence ID" value="NZ_CP058561.1"/>
</dbReference>
<feature type="transmembrane region" description="Helical" evidence="1">
    <location>
        <begin position="168"/>
        <end position="188"/>
    </location>
</feature>
<dbReference type="EMBL" id="CP058561">
    <property type="protein sequence ID" value="QUH28019.1"/>
    <property type="molecule type" value="Genomic_DNA"/>
</dbReference>
<protein>
    <submittedName>
        <fullName evidence="2">MptD family putative ECF transporter S component</fullName>
    </submittedName>
</protein>